<dbReference type="SMART" id="SM00353">
    <property type="entry name" value="HLH"/>
    <property type="match status" value="1"/>
</dbReference>
<sequence length="339" mass="36944">MLSSSHQHTVDYLLGGSRQRDSKFMEYKPRPSSQADMGELQEVQETSAGRRSDERASPFRRSSESPVSKISRLDSPSSGSMESDHGVHVNTRKRRRGVIEKRRRDRINNSLAELRRLVPAAFEKQGSTKLEKAEILQLTVDYLKKGVNYASNIDAQTMGFQECAAEVGRFLTQEEGLSSQDPMRSRLMAHLQCYSVQSQTLKHSNSWHSSQYPTGPTGLIPPPPPPGMSTSSLFASPNDSLSGGFAAQIKSDSSMSMPYTMNSLSALQSPPCLGASAPTSSFSTPTFSQTSSPYSSFPAANSMQSMYMNAAAASSQASSYASSRAYRPWGGPEMVGAYC</sequence>
<proteinExistence type="predicted"/>
<feature type="compositionally biased region" description="Polar residues" evidence="5">
    <location>
        <begin position="64"/>
        <end position="81"/>
    </location>
</feature>
<evidence type="ECO:0000256" key="2">
    <source>
        <dbReference type="ARBA" id="ARBA00023015"/>
    </source>
</evidence>
<evidence type="ECO:0000313" key="8">
    <source>
        <dbReference type="EMBL" id="GAV03384.1"/>
    </source>
</evidence>
<keyword evidence="4" id="KW-0539">Nucleus</keyword>
<organism evidence="8 9">
    <name type="scientific">Ramazzottius varieornatus</name>
    <name type="common">Water bear</name>
    <name type="synonym">Tardigrade</name>
    <dbReference type="NCBI Taxonomy" id="947166"/>
    <lineage>
        <taxon>Eukaryota</taxon>
        <taxon>Metazoa</taxon>
        <taxon>Ecdysozoa</taxon>
        <taxon>Tardigrada</taxon>
        <taxon>Eutardigrada</taxon>
        <taxon>Parachela</taxon>
        <taxon>Hypsibioidea</taxon>
        <taxon>Ramazzottiidae</taxon>
        <taxon>Ramazzottius</taxon>
    </lineage>
</organism>
<feature type="domain" description="BHLH" evidence="6">
    <location>
        <begin position="91"/>
        <end position="146"/>
    </location>
</feature>
<dbReference type="InterPro" id="IPR003650">
    <property type="entry name" value="Orange_dom"/>
</dbReference>
<evidence type="ECO:0000313" key="9">
    <source>
        <dbReference type="Proteomes" id="UP000186922"/>
    </source>
</evidence>
<dbReference type="InterPro" id="IPR011598">
    <property type="entry name" value="bHLH_dom"/>
</dbReference>
<keyword evidence="9" id="KW-1185">Reference proteome</keyword>
<dbReference type="Proteomes" id="UP000186922">
    <property type="component" value="Unassembled WGS sequence"/>
</dbReference>
<reference evidence="8 9" key="1">
    <citation type="journal article" date="2016" name="Nat. Commun.">
        <title>Extremotolerant tardigrade genome and improved radiotolerance of human cultured cells by tardigrade-unique protein.</title>
        <authorList>
            <person name="Hashimoto T."/>
            <person name="Horikawa D.D."/>
            <person name="Saito Y."/>
            <person name="Kuwahara H."/>
            <person name="Kozuka-Hata H."/>
            <person name="Shin-I T."/>
            <person name="Minakuchi Y."/>
            <person name="Ohishi K."/>
            <person name="Motoyama A."/>
            <person name="Aizu T."/>
            <person name="Enomoto A."/>
            <person name="Kondo K."/>
            <person name="Tanaka S."/>
            <person name="Hara Y."/>
            <person name="Koshikawa S."/>
            <person name="Sagara H."/>
            <person name="Miura T."/>
            <person name="Yokobori S."/>
            <person name="Miyagawa K."/>
            <person name="Suzuki Y."/>
            <person name="Kubo T."/>
            <person name="Oyama M."/>
            <person name="Kohara Y."/>
            <person name="Fujiyama A."/>
            <person name="Arakawa K."/>
            <person name="Katayama T."/>
            <person name="Toyoda A."/>
            <person name="Kunieda T."/>
        </authorList>
    </citation>
    <scope>NUCLEOTIDE SEQUENCE [LARGE SCALE GENOMIC DNA]</scope>
    <source>
        <strain evidence="8 9">YOKOZUNA-1</strain>
    </source>
</reference>
<comment type="subcellular location">
    <subcellularLocation>
        <location evidence="1">Nucleus</location>
    </subcellularLocation>
</comment>
<dbReference type="OrthoDB" id="6371181at2759"/>
<feature type="compositionally biased region" description="Basic and acidic residues" evidence="5">
    <location>
        <begin position="48"/>
        <end position="63"/>
    </location>
</feature>
<keyword evidence="3" id="KW-0804">Transcription</keyword>
<feature type="compositionally biased region" description="Basic and acidic residues" evidence="5">
    <location>
        <begin position="18"/>
        <end position="29"/>
    </location>
</feature>
<dbReference type="InterPro" id="IPR050370">
    <property type="entry name" value="HES_HEY"/>
</dbReference>
<dbReference type="PANTHER" id="PTHR10985">
    <property type="entry name" value="BASIC HELIX-LOOP-HELIX TRANSCRIPTION FACTOR, HES-RELATED"/>
    <property type="match status" value="1"/>
</dbReference>
<dbReference type="EMBL" id="BDGG01000009">
    <property type="protein sequence ID" value="GAV03384.1"/>
    <property type="molecule type" value="Genomic_DNA"/>
</dbReference>
<dbReference type="Pfam" id="PF07527">
    <property type="entry name" value="Hairy_orange"/>
    <property type="match status" value="1"/>
</dbReference>
<evidence type="ECO:0000259" key="7">
    <source>
        <dbReference type="PROSITE" id="PS51054"/>
    </source>
</evidence>
<evidence type="ECO:0008006" key="10">
    <source>
        <dbReference type="Google" id="ProtNLM"/>
    </source>
</evidence>
<dbReference type="GO" id="GO:0003677">
    <property type="term" value="F:DNA binding"/>
    <property type="evidence" value="ECO:0007669"/>
    <property type="project" value="InterPro"/>
</dbReference>
<keyword evidence="2" id="KW-0805">Transcription regulation</keyword>
<accession>A0A1D1VWL8</accession>
<dbReference type="Pfam" id="PF00010">
    <property type="entry name" value="HLH"/>
    <property type="match status" value="1"/>
</dbReference>
<dbReference type="GO" id="GO:0046983">
    <property type="term" value="F:protein dimerization activity"/>
    <property type="evidence" value="ECO:0007669"/>
    <property type="project" value="InterPro"/>
</dbReference>
<evidence type="ECO:0000256" key="1">
    <source>
        <dbReference type="ARBA" id="ARBA00004123"/>
    </source>
</evidence>
<dbReference type="SUPFAM" id="SSF47459">
    <property type="entry name" value="HLH, helix-loop-helix DNA-binding domain"/>
    <property type="match status" value="1"/>
</dbReference>
<dbReference type="CDD" id="cd11407">
    <property type="entry name" value="bHLH-O_HERP"/>
    <property type="match status" value="1"/>
</dbReference>
<dbReference type="AlphaFoldDB" id="A0A1D1VWL8"/>
<protein>
    <recommendedName>
        <fullName evidence="10">BHLH domain-containing protein</fullName>
    </recommendedName>
</protein>
<evidence type="ECO:0000256" key="4">
    <source>
        <dbReference type="ARBA" id="ARBA00023242"/>
    </source>
</evidence>
<dbReference type="Gene3D" id="4.10.280.10">
    <property type="entry name" value="Helix-loop-helix DNA-binding domain"/>
    <property type="match status" value="1"/>
</dbReference>
<comment type="caution">
    <text evidence="8">The sequence shown here is derived from an EMBL/GenBank/DDBJ whole genome shotgun (WGS) entry which is preliminary data.</text>
</comment>
<dbReference type="GO" id="GO:0005634">
    <property type="term" value="C:nucleus"/>
    <property type="evidence" value="ECO:0007669"/>
    <property type="project" value="UniProtKB-SubCell"/>
</dbReference>
<dbReference type="SMART" id="SM00511">
    <property type="entry name" value="ORANGE"/>
    <property type="match status" value="1"/>
</dbReference>
<feature type="region of interest" description="Disordered" evidence="5">
    <location>
        <begin position="1"/>
        <end position="102"/>
    </location>
</feature>
<evidence type="ECO:0000256" key="3">
    <source>
        <dbReference type="ARBA" id="ARBA00023163"/>
    </source>
</evidence>
<evidence type="ECO:0000256" key="5">
    <source>
        <dbReference type="SAM" id="MobiDB-lite"/>
    </source>
</evidence>
<dbReference type="STRING" id="947166.A0A1D1VWL8"/>
<dbReference type="GO" id="GO:0006355">
    <property type="term" value="P:regulation of DNA-templated transcription"/>
    <property type="evidence" value="ECO:0007669"/>
    <property type="project" value="InterPro"/>
</dbReference>
<dbReference type="SUPFAM" id="SSF158457">
    <property type="entry name" value="Orange domain-like"/>
    <property type="match status" value="1"/>
</dbReference>
<dbReference type="InterPro" id="IPR036638">
    <property type="entry name" value="HLH_DNA-bd_sf"/>
</dbReference>
<dbReference type="PROSITE" id="PS51054">
    <property type="entry name" value="ORANGE"/>
    <property type="match status" value="1"/>
</dbReference>
<dbReference type="PROSITE" id="PS50888">
    <property type="entry name" value="BHLH"/>
    <property type="match status" value="1"/>
</dbReference>
<feature type="domain" description="Orange" evidence="7">
    <location>
        <begin position="159"/>
        <end position="191"/>
    </location>
</feature>
<dbReference type="Gene3D" id="6.10.250.980">
    <property type="match status" value="1"/>
</dbReference>
<gene>
    <name evidence="8" type="primary">RvY_13813-1</name>
    <name evidence="8" type="synonym">RvY_13813.1</name>
    <name evidence="8" type="ORF">RvY_13813</name>
</gene>
<evidence type="ECO:0000259" key="6">
    <source>
        <dbReference type="PROSITE" id="PS50888"/>
    </source>
</evidence>
<name>A0A1D1VWL8_RAMVA</name>